<comment type="cofactor">
    <cofactor evidence="1 8">
        <name>heme</name>
        <dbReference type="ChEBI" id="CHEBI:30413"/>
    </cofactor>
</comment>
<evidence type="ECO:0000313" key="9">
    <source>
        <dbReference type="EMBL" id="KAG7087513.1"/>
    </source>
</evidence>
<evidence type="ECO:0000256" key="4">
    <source>
        <dbReference type="ARBA" id="ARBA00022723"/>
    </source>
</evidence>
<evidence type="ECO:0000256" key="2">
    <source>
        <dbReference type="ARBA" id="ARBA00005179"/>
    </source>
</evidence>
<dbReference type="InterPro" id="IPR036396">
    <property type="entry name" value="Cyt_P450_sf"/>
</dbReference>
<feature type="binding site" description="axial binding residue" evidence="8">
    <location>
        <position position="482"/>
    </location>
    <ligand>
        <name>heme</name>
        <dbReference type="ChEBI" id="CHEBI:30413"/>
    </ligand>
    <ligandPart>
        <name>Fe</name>
        <dbReference type="ChEBI" id="CHEBI:18248"/>
    </ligandPart>
</feature>
<dbReference type="CDD" id="cd11061">
    <property type="entry name" value="CYP67-like"/>
    <property type="match status" value="1"/>
</dbReference>
<keyword evidence="5" id="KW-0560">Oxidoreductase</keyword>
<keyword evidence="7" id="KW-0503">Monooxygenase</keyword>
<gene>
    <name evidence="9" type="ORF">E1B28_013474</name>
</gene>
<dbReference type="InterPro" id="IPR050121">
    <property type="entry name" value="Cytochrome_P450_monoxygenase"/>
</dbReference>
<evidence type="ECO:0000256" key="6">
    <source>
        <dbReference type="ARBA" id="ARBA00023004"/>
    </source>
</evidence>
<evidence type="ECO:0000256" key="5">
    <source>
        <dbReference type="ARBA" id="ARBA00023002"/>
    </source>
</evidence>
<dbReference type="Pfam" id="PF00067">
    <property type="entry name" value="p450"/>
    <property type="match status" value="1"/>
</dbReference>
<dbReference type="GO" id="GO:0005506">
    <property type="term" value="F:iron ion binding"/>
    <property type="evidence" value="ECO:0007669"/>
    <property type="project" value="InterPro"/>
</dbReference>
<dbReference type="SUPFAM" id="SSF48264">
    <property type="entry name" value="Cytochrome P450"/>
    <property type="match status" value="1"/>
</dbReference>
<dbReference type="Gene3D" id="1.10.630.10">
    <property type="entry name" value="Cytochrome P450"/>
    <property type="match status" value="1"/>
</dbReference>
<dbReference type="AlphaFoldDB" id="A0A9P7UMU5"/>
<dbReference type="PANTHER" id="PTHR24305:SF187">
    <property type="entry name" value="P450, PUTATIVE (EUROFUNG)-RELATED"/>
    <property type="match status" value="1"/>
</dbReference>
<dbReference type="InterPro" id="IPR001128">
    <property type="entry name" value="Cyt_P450"/>
</dbReference>
<evidence type="ECO:0000256" key="7">
    <source>
        <dbReference type="ARBA" id="ARBA00023033"/>
    </source>
</evidence>
<dbReference type="GeneID" id="66082549"/>
<keyword evidence="6 8" id="KW-0408">Iron</keyword>
<dbReference type="Proteomes" id="UP001049176">
    <property type="component" value="Chromosome 9"/>
</dbReference>
<sequence length="539" mass="60451">MSMTSESLVYASMALGVANHLYWKRYERDDTKLHNVVTALLPQPAILVALAQRSLSFSPVMSCYAAFFLSLGTSIVLYRISPFHPLAGVPGPFIARITKLWTFYIATTGELAREMKKLHDVYGPVVRTGPNEISFIDGDAVTAVYGTNGIPKGKFYTIRTDPNSPTNLLFTTGQTHQRRRTRWNRALGTESLKNYDDIVERQTEELLEVLAQESKDGNHVDLTRKFQHYTFDIMSDVSFGRRFGVTKSNDSAGYVRFIVDFSESINTLAWLPWAFHAAGLIPRITKVKMQLLGFAKDLATSRAQAGATQKDIWYHLMDEEDKDSQRPSIPEVVADGVLAIIAGTDTSAAAMSSTIWFVLRHPEVHKQLRKEIDEDFARNPDIRGELPYLSACILEALRLHPPNASGGPRQVPYDSPGKVILGKYLPGGTQVVVPPYSVHRNPDNFSSPAQYLPDRWLPSSKSKFKNHRSETFIPFSHGAASCVGRALAHKEMLALLSRLFYNYDLKFAEGFDVQNWENTIMDYFISPMGPLKIVLTAKH</sequence>
<organism evidence="9 10">
    <name type="scientific">Marasmius oreades</name>
    <name type="common">fairy-ring Marasmius</name>
    <dbReference type="NCBI Taxonomy" id="181124"/>
    <lineage>
        <taxon>Eukaryota</taxon>
        <taxon>Fungi</taxon>
        <taxon>Dikarya</taxon>
        <taxon>Basidiomycota</taxon>
        <taxon>Agaricomycotina</taxon>
        <taxon>Agaricomycetes</taxon>
        <taxon>Agaricomycetidae</taxon>
        <taxon>Agaricales</taxon>
        <taxon>Marasmiineae</taxon>
        <taxon>Marasmiaceae</taxon>
        <taxon>Marasmius</taxon>
    </lineage>
</organism>
<evidence type="ECO:0000256" key="3">
    <source>
        <dbReference type="ARBA" id="ARBA00010617"/>
    </source>
</evidence>
<dbReference type="GO" id="GO:0016705">
    <property type="term" value="F:oxidoreductase activity, acting on paired donors, with incorporation or reduction of molecular oxygen"/>
    <property type="evidence" value="ECO:0007669"/>
    <property type="project" value="InterPro"/>
</dbReference>
<evidence type="ECO:0000256" key="1">
    <source>
        <dbReference type="ARBA" id="ARBA00001971"/>
    </source>
</evidence>
<dbReference type="PRINTS" id="PR00463">
    <property type="entry name" value="EP450I"/>
</dbReference>
<comment type="pathway">
    <text evidence="2">Secondary metabolite biosynthesis.</text>
</comment>
<accession>A0A9P7UMU5</accession>
<dbReference type="OrthoDB" id="6692864at2759"/>
<evidence type="ECO:0000256" key="8">
    <source>
        <dbReference type="PIRSR" id="PIRSR602401-1"/>
    </source>
</evidence>
<dbReference type="InterPro" id="IPR002401">
    <property type="entry name" value="Cyt_P450_E_grp-I"/>
</dbReference>
<comment type="caution">
    <text evidence="9">The sequence shown here is derived from an EMBL/GenBank/DDBJ whole genome shotgun (WGS) entry which is preliminary data.</text>
</comment>
<dbReference type="PANTHER" id="PTHR24305">
    <property type="entry name" value="CYTOCHROME P450"/>
    <property type="match status" value="1"/>
</dbReference>
<evidence type="ECO:0008006" key="11">
    <source>
        <dbReference type="Google" id="ProtNLM"/>
    </source>
</evidence>
<keyword evidence="4 8" id="KW-0479">Metal-binding</keyword>
<keyword evidence="8" id="KW-0349">Heme</keyword>
<protein>
    <recommendedName>
        <fullName evidence="11">Cytochrome P450</fullName>
    </recommendedName>
</protein>
<reference evidence="9" key="1">
    <citation type="journal article" date="2021" name="Genome Biol. Evol.">
        <title>The assembled and annotated genome of the fairy-ring fungus Marasmius oreades.</title>
        <authorList>
            <person name="Hiltunen M."/>
            <person name="Ament-Velasquez S.L."/>
            <person name="Johannesson H."/>
        </authorList>
    </citation>
    <scope>NUCLEOTIDE SEQUENCE</scope>
    <source>
        <strain evidence="9">03SP1</strain>
    </source>
</reference>
<name>A0A9P7UMU5_9AGAR</name>
<keyword evidence="10" id="KW-1185">Reference proteome</keyword>
<dbReference type="PRINTS" id="PR00385">
    <property type="entry name" value="P450"/>
</dbReference>
<comment type="similarity">
    <text evidence="3">Belongs to the cytochrome P450 family.</text>
</comment>
<dbReference type="EMBL" id="CM032189">
    <property type="protein sequence ID" value="KAG7087513.1"/>
    <property type="molecule type" value="Genomic_DNA"/>
</dbReference>
<proteinExistence type="inferred from homology"/>
<dbReference type="GO" id="GO:0020037">
    <property type="term" value="F:heme binding"/>
    <property type="evidence" value="ECO:0007669"/>
    <property type="project" value="InterPro"/>
</dbReference>
<evidence type="ECO:0000313" key="10">
    <source>
        <dbReference type="Proteomes" id="UP001049176"/>
    </source>
</evidence>
<dbReference type="GO" id="GO:0004497">
    <property type="term" value="F:monooxygenase activity"/>
    <property type="evidence" value="ECO:0007669"/>
    <property type="project" value="UniProtKB-KW"/>
</dbReference>
<dbReference type="KEGG" id="more:E1B28_013474"/>
<dbReference type="RefSeq" id="XP_043003984.1">
    <property type="nucleotide sequence ID" value="XM_043160834.1"/>
</dbReference>